<dbReference type="RefSeq" id="WP_089086294.1">
    <property type="nucleotide sequence ID" value="NZ_AP018823.1"/>
</dbReference>
<dbReference type="KEGG" id="amah:DLM_2209"/>
<organism evidence="3 4">
    <name type="scientific">Aquitalea magnusonii</name>
    <dbReference type="NCBI Taxonomy" id="332411"/>
    <lineage>
        <taxon>Bacteria</taxon>
        <taxon>Pseudomonadati</taxon>
        <taxon>Pseudomonadota</taxon>
        <taxon>Betaproteobacteria</taxon>
        <taxon>Neisseriales</taxon>
        <taxon>Chromobacteriaceae</taxon>
        <taxon>Aquitalea</taxon>
    </lineage>
</organism>
<dbReference type="AlphaFoldDB" id="A0A3G9GEN6"/>
<name>A0A3G9GEN6_9NEIS</name>
<sequence length="167" mass="18638">MPLTRHALLLSALLALHAGSALALEKPATHPIVTITGQITEKNSGADAQFDSAMLDKLPQVKMTVATPWYKQEQTFEGPLFRDVLKAAGSKGSKLYVVALNDYAAEIPLADLEKYDVILARKINGKVLTVRDKGPLFVMYPFDKKPELRTKEIYSRCVWQVNRIRVE</sequence>
<feature type="signal peptide" evidence="1">
    <location>
        <begin position="1"/>
        <end position="23"/>
    </location>
</feature>
<evidence type="ECO:0000313" key="4">
    <source>
        <dbReference type="Proteomes" id="UP000198290"/>
    </source>
</evidence>
<dbReference type="Pfam" id="PF00174">
    <property type="entry name" value="Oxidored_molyb"/>
    <property type="match status" value="1"/>
</dbReference>
<reference evidence="4" key="1">
    <citation type="journal article" date="2017" name="Biotechnol. Biofuels">
        <title>Evaluation of environmental bacterial communities as a factor affecting the growth of duckweed Lemna minor.</title>
        <authorList>
            <person name="Ishizawa H."/>
            <person name="Kuroda M."/>
            <person name="Morikawa M."/>
            <person name="Ike M."/>
        </authorList>
    </citation>
    <scope>NUCLEOTIDE SEQUENCE [LARGE SCALE GENOMIC DNA]</scope>
    <source>
        <strain evidence="4">H3</strain>
    </source>
</reference>
<feature type="domain" description="Oxidoreductase molybdopterin-binding" evidence="2">
    <location>
        <begin position="64"/>
        <end position="139"/>
    </location>
</feature>
<keyword evidence="4" id="KW-1185">Reference proteome</keyword>
<evidence type="ECO:0000259" key="2">
    <source>
        <dbReference type="Pfam" id="PF00174"/>
    </source>
</evidence>
<proteinExistence type="predicted"/>
<dbReference type="OrthoDB" id="9798763at2"/>
<reference evidence="3 4" key="2">
    <citation type="journal article" date="2017" name="Genome Announc.">
        <title>Draft genome sequence of Aquitalea magnusonii strain H3, a plant growth-promoting bacterium of duckweed Lemna minor.</title>
        <authorList>
            <person name="Ishizawa H."/>
            <person name="Kuroda M."/>
            <person name="Ike M."/>
        </authorList>
    </citation>
    <scope>NUCLEOTIDE SEQUENCE [LARGE SCALE GENOMIC DNA]</scope>
    <source>
        <strain evidence="3 4">H3</strain>
    </source>
</reference>
<accession>A0A3G9GEN6</accession>
<dbReference type="EMBL" id="AP018823">
    <property type="protein sequence ID" value="BBF85824.1"/>
    <property type="molecule type" value="Genomic_DNA"/>
</dbReference>
<dbReference type="Proteomes" id="UP000198290">
    <property type="component" value="Chromosome"/>
</dbReference>
<dbReference type="SUPFAM" id="SSF56524">
    <property type="entry name" value="Oxidoreductase molybdopterin-binding domain"/>
    <property type="match status" value="1"/>
</dbReference>
<dbReference type="InterPro" id="IPR036374">
    <property type="entry name" value="OxRdtase_Mopterin-bd_sf"/>
</dbReference>
<feature type="chain" id="PRO_5018290121" description="Oxidoreductase molybdopterin-binding domain-containing protein" evidence="1">
    <location>
        <begin position="24"/>
        <end position="167"/>
    </location>
</feature>
<protein>
    <recommendedName>
        <fullName evidence="2">Oxidoreductase molybdopterin-binding domain-containing protein</fullName>
    </recommendedName>
</protein>
<dbReference type="Gene3D" id="3.90.420.10">
    <property type="entry name" value="Oxidoreductase, molybdopterin-binding domain"/>
    <property type="match status" value="1"/>
</dbReference>
<evidence type="ECO:0000256" key="1">
    <source>
        <dbReference type="SAM" id="SignalP"/>
    </source>
</evidence>
<dbReference type="InterPro" id="IPR000572">
    <property type="entry name" value="OxRdtase_Mopterin-bd_dom"/>
</dbReference>
<gene>
    <name evidence="3" type="ORF">DLM_2209</name>
</gene>
<dbReference type="STRING" id="332411.VI06_18475"/>
<evidence type="ECO:0000313" key="3">
    <source>
        <dbReference type="EMBL" id="BBF85824.1"/>
    </source>
</evidence>
<keyword evidence="1" id="KW-0732">Signal</keyword>
<reference evidence="4" key="3">
    <citation type="journal article" date="2017" name="Plant Physiol. Biochem.">
        <title>Differential oxidative and antioxidative response of duckweed Lemna minor toward plant growth promoting/inhibiting bacteria.</title>
        <authorList>
            <person name="Ishizawa H."/>
            <person name="Kuroda M."/>
            <person name="Morikawa M."/>
            <person name="Ike M."/>
        </authorList>
    </citation>
    <scope>NUCLEOTIDE SEQUENCE [LARGE SCALE GENOMIC DNA]</scope>
    <source>
        <strain evidence="4">H3</strain>
    </source>
</reference>